<dbReference type="PROSITE" id="PS51318">
    <property type="entry name" value="TAT"/>
    <property type="match status" value="1"/>
</dbReference>
<evidence type="ECO:0000313" key="3">
    <source>
        <dbReference type="EMBL" id="OSX70531.1"/>
    </source>
</evidence>
<feature type="chain" id="PRO_5013344389" evidence="2">
    <location>
        <begin position="27"/>
        <end position="617"/>
    </location>
</feature>
<keyword evidence="4" id="KW-1185">Reference proteome</keyword>
<keyword evidence="2" id="KW-0732">Signal</keyword>
<feature type="compositionally biased region" description="Gly residues" evidence="1">
    <location>
        <begin position="605"/>
        <end position="617"/>
    </location>
</feature>
<evidence type="ECO:0000256" key="1">
    <source>
        <dbReference type="SAM" id="MobiDB-lite"/>
    </source>
</evidence>
<gene>
    <name evidence="3" type="ORF">BU14_0731s0007</name>
</gene>
<evidence type="ECO:0000313" key="4">
    <source>
        <dbReference type="Proteomes" id="UP000218209"/>
    </source>
</evidence>
<dbReference type="Proteomes" id="UP000218209">
    <property type="component" value="Unassembled WGS sequence"/>
</dbReference>
<sequence>MAPARRSPRAAAAVLLAAAVAAAVAAAPHRAAADTWNSAAETAFDPWRHHPALVAEPSIRPVLLRWYEVKLKDDDRRRPFTGHTRYLPRGAKAFMTDGYPWAPLPEARERDKLVGWDLLKLPGHGAEVDDWLTLHLNRDATLCVALRYNTGADVAVRGYTAAGIAAVADGDRRVAEGMELPGHAGLWCKPARGGRVRLPRGPSMGITGGKAGSYAYDVYLGEADGAGSAAPAPPAALGGEPVYANARCPRALHDLWTTPNVDDADADTAGKTWLTWHPQVDPVYWCYYGHEHGTAPQFMLPWAPRLDYTAWKNKRQDESHPAFKGYGMVANDGTAYYITVHMSTSEMLRVRQRFHSVTLAAVANGEIVADLSIKGDFGPTFALPADFRREFRQLPVGGDSQEALLDAFNAVRKDRPRMSKRLNVFSGDYNNTDMEVDREDLPRGRYEEWSGGLSLCSTSERRRGLIVDVKDPISACPTRACPEAGGLTPLAPVVDRAQDVPHANRGVHRDIRFDDVRIGRHLCAVDGLNDTAGDVFYTNPYGTELAAGPGPDAVRQVLRVGWAGGLNGKFSTFEDWFRMLQYVGEDLRGGGGARLRAASPASTEGQGGRSGGGGRVA</sequence>
<dbReference type="EMBL" id="KV919243">
    <property type="protein sequence ID" value="OSX70531.1"/>
    <property type="molecule type" value="Genomic_DNA"/>
</dbReference>
<proteinExistence type="predicted"/>
<feature type="signal peptide" evidence="2">
    <location>
        <begin position="1"/>
        <end position="26"/>
    </location>
</feature>
<organism evidence="3 4">
    <name type="scientific">Porphyra umbilicalis</name>
    <name type="common">Purple laver</name>
    <name type="synonym">Red alga</name>
    <dbReference type="NCBI Taxonomy" id="2786"/>
    <lineage>
        <taxon>Eukaryota</taxon>
        <taxon>Rhodophyta</taxon>
        <taxon>Bangiophyceae</taxon>
        <taxon>Bangiales</taxon>
        <taxon>Bangiaceae</taxon>
        <taxon>Porphyra</taxon>
    </lineage>
</organism>
<name>A0A1X6NPK8_PORUM</name>
<accession>A0A1X6NPK8</accession>
<reference evidence="3 4" key="1">
    <citation type="submission" date="2017-03" db="EMBL/GenBank/DDBJ databases">
        <title>WGS assembly of Porphyra umbilicalis.</title>
        <authorList>
            <person name="Brawley S.H."/>
            <person name="Blouin N.A."/>
            <person name="Ficko-Blean E."/>
            <person name="Wheeler G.L."/>
            <person name="Lohr M."/>
            <person name="Goodson H.V."/>
            <person name="Jenkins J.W."/>
            <person name="Blaby-Haas C.E."/>
            <person name="Helliwell K.E."/>
            <person name="Chan C."/>
            <person name="Marriage T."/>
            <person name="Bhattacharya D."/>
            <person name="Klein A.S."/>
            <person name="Badis Y."/>
            <person name="Brodie J."/>
            <person name="Cao Y."/>
            <person name="Collen J."/>
            <person name="Dittami S.M."/>
            <person name="Gachon C.M."/>
            <person name="Green B.R."/>
            <person name="Karpowicz S."/>
            <person name="Kim J.W."/>
            <person name="Kudahl U."/>
            <person name="Lin S."/>
            <person name="Michel G."/>
            <person name="Mittag M."/>
            <person name="Olson B.J."/>
            <person name="Pangilinan J."/>
            <person name="Peng Y."/>
            <person name="Qiu H."/>
            <person name="Shu S."/>
            <person name="Singer J.T."/>
            <person name="Smith A.G."/>
            <person name="Sprecher B.N."/>
            <person name="Wagner V."/>
            <person name="Wang W."/>
            <person name="Wang Z.-Y."/>
            <person name="Yan J."/>
            <person name="Yarish C."/>
            <person name="Zoeuner-Riek S."/>
            <person name="Zhuang Y."/>
            <person name="Zou Y."/>
            <person name="Lindquist E.A."/>
            <person name="Grimwood J."/>
            <person name="Barry K."/>
            <person name="Rokhsar D.S."/>
            <person name="Schmutz J."/>
            <person name="Stiller J.W."/>
            <person name="Grossman A.R."/>
            <person name="Prochnik S.E."/>
        </authorList>
    </citation>
    <scope>NUCLEOTIDE SEQUENCE [LARGE SCALE GENOMIC DNA]</scope>
    <source>
        <strain evidence="3">4086291</strain>
    </source>
</reference>
<feature type="region of interest" description="Disordered" evidence="1">
    <location>
        <begin position="593"/>
        <end position="617"/>
    </location>
</feature>
<dbReference type="InterPro" id="IPR006311">
    <property type="entry name" value="TAT_signal"/>
</dbReference>
<dbReference type="AlphaFoldDB" id="A0A1X6NPK8"/>
<protein>
    <submittedName>
        <fullName evidence="3">Uncharacterized protein</fullName>
    </submittedName>
</protein>
<evidence type="ECO:0000256" key="2">
    <source>
        <dbReference type="SAM" id="SignalP"/>
    </source>
</evidence>